<dbReference type="Gene3D" id="3.20.80.10">
    <property type="entry name" value="Regulatory factor, effector binding domain"/>
    <property type="match status" value="1"/>
</dbReference>
<gene>
    <name evidence="2" type="ORF">DBZ36_00860</name>
</gene>
<dbReference type="InterPro" id="IPR011256">
    <property type="entry name" value="Reg_factor_effector_dom_sf"/>
</dbReference>
<dbReference type="InterPro" id="IPR008319">
    <property type="entry name" value="GyrI-like_CCH_Lin2189-like"/>
</dbReference>
<feature type="domain" description="GyrI-like small molecule binding" evidence="1">
    <location>
        <begin position="20"/>
        <end position="203"/>
    </location>
</feature>
<dbReference type="AlphaFoldDB" id="A0A420END4"/>
<sequence length="216" mass="25148">MTEKQQWRKHEKSRYLPKNKPELIELKSFKFICLEGEGNPNSEAFSKRVEALFSLAYAIKMQLKKAEEKPATYCDFSVYPLEGVWDINKEAKARFNGVVNKDDLSYTLMIRQPDFVDESLFNQLRDCVQTKKPSPYISSISFEEIEEGRCIQMLHLGCYENESVSFALMESFAEQQGFSRNSKVHREIYLSDARRVSPDKYKTVLRFCVQDSSTSE</sequence>
<protein>
    <recommendedName>
        <fullName evidence="1">GyrI-like small molecule binding domain-containing protein</fullName>
    </recommendedName>
</protein>
<dbReference type="Proteomes" id="UP000286482">
    <property type="component" value="Unassembled WGS sequence"/>
</dbReference>
<reference evidence="2 3" key="1">
    <citation type="submission" date="2018-09" db="EMBL/GenBank/DDBJ databases">
        <authorList>
            <person name="Wang Z."/>
        </authorList>
    </citation>
    <scope>NUCLEOTIDE SEQUENCE [LARGE SCALE GENOMIC DNA]</scope>
    <source>
        <strain evidence="2 3">ALS 81</strain>
    </source>
</reference>
<proteinExistence type="predicted"/>
<organism evidence="2 3">
    <name type="scientific">Alginatibacterium sediminis</name>
    <dbReference type="NCBI Taxonomy" id="2164068"/>
    <lineage>
        <taxon>Bacteria</taxon>
        <taxon>Pseudomonadati</taxon>
        <taxon>Pseudomonadota</taxon>
        <taxon>Gammaproteobacteria</taxon>
        <taxon>Alteromonadales</taxon>
        <taxon>Alteromonadaceae</taxon>
        <taxon>Alginatibacterium</taxon>
    </lineage>
</organism>
<comment type="caution">
    <text evidence="2">The sequence shown here is derived from an EMBL/GenBank/DDBJ whole genome shotgun (WGS) entry which is preliminary data.</text>
</comment>
<evidence type="ECO:0000313" key="2">
    <source>
        <dbReference type="EMBL" id="RKF22227.1"/>
    </source>
</evidence>
<dbReference type="OrthoDB" id="4772335at2"/>
<accession>A0A420END4</accession>
<evidence type="ECO:0000259" key="1">
    <source>
        <dbReference type="Pfam" id="PF06445"/>
    </source>
</evidence>
<dbReference type="Pfam" id="PF06445">
    <property type="entry name" value="GyrI-like"/>
    <property type="match status" value="1"/>
</dbReference>
<keyword evidence="3" id="KW-1185">Reference proteome</keyword>
<evidence type="ECO:0000313" key="3">
    <source>
        <dbReference type="Proteomes" id="UP000286482"/>
    </source>
</evidence>
<name>A0A420END4_9ALTE</name>
<dbReference type="InterPro" id="IPR029442">
    <property type="entry name" value="GyrI-like"/>
</dbReference>
<dbReference type="EMBL" id="RAQO01000001">
    <property type="protein sequence ID" value="RKF22227.1"/>
    <property type="molecule type" value="Genomic_DNA"/>
</dbReference>
<dbReference type="RefSeq" id="WP_120353030.1">
    <property type="nucleotide sequence ID" value="NZ_RAQO01000001.1"/>
</dbReference>
<dbReference type="PIRSF" id="PIRSF031644">
    <property type="entry name" value="UCP031644"/>
    <property type="match status" value="1"/>
</dbReference>